<dbReference type="SUPFAM" id="SSF81383">
    <property type="entry name" value="F-box domain"/>
    <property type="match status" value="1"/>
</dbReference>
<keyword evidence="1" id="KW-0677">Repeat</keyword>
<organism evidence="4 5">
    <name type="scientific">Planoprotostelium fungivorum</name>
    <dbReference type="NCBI Taxonomy" id="1890364"/>
    <lineage>
        <taxon>Eukaryota</taxon>
        <taxon>Amoebozoa</taxon>
        <taxon>Evosea</taxon>
        <taxon>Variosea</taxon>
        <taxon>Cavosteliida</taxon>
        <taxon>Cavosteliaceae</taxon>
        <taxon>Planoprotostelium</taxon>
    </lineage>
</organism>
<dbReference type="PROSITE" id="PS50297">
    <property type="entry name" value="ANK_REP_REGION"/>
    <property type="match status" value="1"/>
</dbReference>
<protein>
    <submittedName>
        <fullName evidence="4">Ankyrin repeat-containing protein</fullName>
    </submittedName>
</protein>
<name>A0A2P6MYP6_9EUKA</name>
<dbReference type="InterPro" id="IPR002110">
    <property type="entry name" value="Ankyrin_rpt"/>
</dbReference>
<dbReference type="Proteomes" id="UP000241769">
    <property type="component" value="Unassembled WGS sequence"/>
</dbReference>
<dbReference type="SUPFAM" id="SSF48403">
    <property type="entry name" value="Ankyrin repeat"/>
    <property type="match status" value="1"/>
</dbReference>
<accession>A0A2P6MYP6</accession>
<dbReference type="InterPro" id="IPR036770">
    <property type="entry name" value="Ankyrin_rpt-contain_sf"/>
</dbReference>
<feature type="repeat" description="ANK" evidence="3">
    <location>
        <begin position="350"/>
        <end position="385"/>
    </location>
</feature>
<dbReference type="InterPro" id="IPR051631">
    <property type="entry name" value="Ankyrin-KH/SAM_domain"/>
</dbReference>
<dbReference type="PANTHER" id="PTHR23206:SF8">
    <property type="entry name" value="ANKYRIN REPEAT AND KH DOMAIN-CONTAINING 1"/>
    <property type="match status" value="1"/>
</dbReference>
<evidence type="ECO:0000313" key="5">
    <source>
        <dbReference type="Proteomes" id="UP000241769"/>
    </source>
</evidence>
<dbReference type="AlphaFoldDB" id="A0A2P6MYP6"/>
<evidence type="ECO:0000256" key="3">
    <source>
        <dbReference type="PROSITE-ProRule" id="PRU00023"/>
    </source>
</evidence>
<keyword evidence="2 3" id="KW-0040">ANK repeat</keyword>
<evidence type="ECO:0000256" key="2">
    <source>
        <dbReference type="ARBA" id="ARBA00023043"/>
    </source>
</evidence>
<dbReference type="OrthoDB" id="539213at2759"/>
<dbReference type="InterPro" id="IPR036047">
    <property type="entry name" value="F-box-like_dom_sf"/>
</dbReference>
<evidence type="ECO:0000313" key="4">
    <source>
        <dbReference type="EMBL" id="PRP76831.1"/>
    </source>
</evidence>
<reference evidence="4 5" key="1">
    <citation type="journal article" date="2018" name="Genome Biol. Evol.">
        <title>Multiple Roots of Fruiting Body Formation in Amoebozoa.</title>
        <authorList>
            <person name="Hillmann F."/>
            <person name="Forbes G."/>
            <person name="Novohradska S."/>
            <person name="Ferling I."/>
            <person name="Riege K."/>
            <person name="Groth M."/>
            <person name="Westermann M."/>
            <person name="Marz M."/>
            <person name="Spaller T."/>
            <person name="Winckler T."/>
            <person name="Schaap P."/>
            <person name="Glockner G."/>
        </authorList>
    </citation>
    <scope>NUCLEOTIDE SEQUENCE [LARGE SCALE GENOMIC DNA]</scope>
    <source>
        <strain evidence="4 5">Jena</strain>
    </source>
</reference>
<proteinExistence type="predicted"/>
<sequence length="684" mass="77751">MADNTLTDPGQADRNTIVFFSSRTNSRQGDLMVPMITEVESRHSRQVPHSEVWQKVYESAENDDWSLVTNNALPSHVLTAERDNKHLLFLAAAKAHVTAFEVIFAAVEEEDGAEKVISDLNDRGRTLAMCIYRGGSKPILERIRRSRYNSLLSSGDSPFFHTAWSMHLDMPEAHRLLHSDIFEASLRGDVRALEPLLKTFELSERHHYEKAIYGLQDPWISFSRMGSLYFAAKKGFVGVVKMLLAALRSDRAKCNLLLECNGRTMRDEISHSPLNVACEEGRLDIVKMMSAYGIIQRAYPIEESLCILCVKKNDVEMLKVILEAKITRTDKTGEMYHITMRDYIHRVDERGDSALILAARSVHESAPAIVNMLLDKLADVRVVDTNGMTALHLACLYGREDVVKILIERGACVDAVSHRVQRRGEEYIIYDVVGPTAVQLVRDRPEMLVAAGAKQTDNQSKIEVRKITNQGLQLTLPSVQGTRDSNNSPMWCSDLVIHRIIDHLHWSDILSLCQVSRQWRRVALSNKVWAAIFYQLCSSFHHSSAAKYEYSCRWKMREGFFYQLCHILFPDLLIASRAMSMLRPLDLQCSWSEWKQQMKIGKIIRNAQRSHCYLPIDSENTHGSSQTLFVCHRKKSKAFNFGEGMVMDAISHLTCTAVFMTSASRFSIVAVSSSVRNFEDKRPF</sequence>
<dbReference type="PROSITE" id="PS50088">
    <property type="entry name" value="ANK_REPEAT"/>
    <property type="match status" value="2"/>
</dbReference>
<dbReference type="SMART" id="SM00248">
    <property type="entry name" value="ANK"/>
    <property type="match status" value="5"/>
</dbReference>
<keyword evidence="5" id="KW-1185">Reference proteome</keyword>
<gene>
    <name evidence="4" type="ORF">PROFUN_14761</name>
</gene>
<feature type="repeat" description="ANK" evidence="3">
    <location>
        <begin position="386"/>
        <end position="418"/>
    </location>
</feature>
<dbReference type="Gene3D" id="1.20.1280.50">
    <property type="match status" value="1"/>
</dbReference>
<comment type="caution">
    <text evidence="4">The sequence shown here is derived from an EMBL/GenBank/DDBJ whole genome shotgun (WGS) entry which is preliminary data.</text>
</comment>
<evidence type="ECO:0000256" key="1">
    <source>
        <dbReference type="ARBA" id="ARBA00022737"/>
    </source>
</evidence>
<dbReference type="InParanoid" id="A0A2P6MYP6"/>
<dbReference type="Pfam" id="PF12796">
    <property type="entry name" value="Ank_2"/>
    <property type="match status" value="1"/>
</dbReference>
<dbReference type="PANTHER" id="PTHR23206">
    <property type="entry name" value="MASK PROTEIN"/>
    <property type="match status" value="1"/>
</dbReference>
<dbReference type="Gene3D" id="1.25.40.20">
    <property type="entry name" value="Ankyrin repeat-containing domain"/>
    <property type="match status" value="2"/>
</dbReference>
<dbReference type="EMBL" id="MDYQ01000298">
    <property type="protein sequence ID" value="PRP76831.1"/>
    <property type="molecule type" value="Genomic_DNA"/>
</dbReference>